<dbReference type="EMBL" id="QXFT01001260">
    <property type="protein sequence ID" value="KAE9323840.1"/>
    <property type="molecule type" value="Genomic_DNA"/>
</dbReference>
<dbReference type="AlphaFoldDB" id="A0A6A4EKP5"/>
<keyword evidence="5" id="KW-1185">Reference proteome</keyword>
<evidence type="ECO:0000313" key="2">
    <source>
        <dbReference type="EMBL" id="KAE9017667.1"/>
    </source>
</evidence>
<gene>
    <name evidence="2" type="ORF">PR001_g14338</name>
    <name evidence="1" type="ORF">PR002_g28061</name>
    <name evidence="3" type="ORF">PR003_g16884</name>
</gene>
<name>A0A6A4EKP5_9STRA</name>
<protein>
    <submittedName>
        <fullName evidence="3">Uncharacterized protein</fullName>
    </submittedName>
</protein>
<proteinExistence type="predicted"/>
<dbReference type="OrthoDB" id="101988at2759"/>
<accession>A0A6A4EKP5</accession>
<organism evidence="3 5">
    <name type="scientific">Phytophthora rubi</name>
    <dbReference type="NCBI Taxonomy" id="129364"/>
    <lineage>
        <taxon>Eukaryota</taxon>
        <taxon>Sar</taxon>
        <taxon>Stramenopiles</taxon>
        <taxon>Oomycota</taxon>
        <taxon>Peronosporomycetes</taxon>
        <taxon>Peronosporales</taxon>
        <taxon>Peronosporaceae</taxon>
        <taxon>Phytophthora</taxon>
    </lineage>
</organism>
<dbReference type="Proteomes" id="UP000434957">
    <property type="component" value="Unassembled WGS sequence"/>
</dbReference>
<dbReference type="EMBL" id="QXFV01001024">
    <property type="protein sequence ID" value="KAE9017667.1"/>
    <property type="molecule type" value="Genomic_DNA"/>
</dbReference>
<reference evidence="3 5" key="1">
    <citation type="submission" date="2018-08" db="EMBL/GenBank/DDBJ databases">
        <title>Genomic investigation of the strawberry pathogen Phytophthora fragariae indicates pathogenicity is determined by transcriptional variation in three key races.</title>
        <authorList>
            <person name="Adams T.M."/>
            <person name="Armitage A.D."/>
            <person name="Sobczyk M.K."/>
            <person name="Bates H.J."/>
            <person name="Dunwell J.M."/>
            <person name="Nellist C.F."/>
            <person name="Harrison R.J."/>
        </authorList>
    </citation>
    <scope>NUCLEOTIDE SEQUENCE [LARGE SCALE GENOMIC DNA]</scope>
    <source>
        <strain evidence="2 4">SCRP249</strain>
        <strain evidence="1 6">SCRP324</strain>
        <strain evidence="3 5">SCRP333</strain>
    </source>
</reference>
<evidence type="ECO:0000313" key="5">
    <source>
        <dbReference type="Proteomes" id="UP000434957"/>
    </source>
</evidence>
<evidence type="ECO:0000313" key="3">
    <source>
        <dbReference type="EMBL" id="KAE9323840.1"/>
    </source>
</evidence>
<dbReference type="Proteomes" id="UP000429607">
    <property type="component" value="Unassembled WGS sequence"/>
</dbReference>
<dbReference type="EMBL" id="QXFU01004708">
    <property type="protein sequence ID" value="KAE8967438.1"/>
    <property type="molecule type" value="Genomic_DNA"/>
</dbReference>
<comment type="caution">
    <text evidence="3">The sequence shown here is derived from an EMBL/GenBank/DDBJ whole genome shotgun (WGS) entry which is preliminary data.</text>
</comment>
<dbReference type="Proteomes" id="UP000435112">
    <property type="component" value="Unassembled WGS sequence"/>
</dbReference>
<evidence type="ECO:0000313" key="1">
    <source>
        <dbReference type="EMBL" id="KAE8967438.1"/>
    </source>
</evidence>
<sequence length="61" mass="6956">MKPKRYKAIICEFMAFRTGHTFSTDTTFSQAALLDITPDDVCHWMNSRAFGEPDPDEAQSQ</sequence>
<evidence type="ECO:0000313" key="4">
    <source>
        <dbReference type="Proteomes" id="UP000429607"/>
    </source>
</evidence>
<evidence type="ECO:0000313" key="6">
    <source>
        <dbReference type="Proteomes" id="UP000435112"/>
    </source>
</evidence>